<accession>A0A8S5T1M5</accession>
<feature type="compositionally biased region" description="Basic residues" evidence="1">
    <location>
        <begin position="1"/>
        <end position="14"/>
    </location>
</feature>
<sequence>MSHSKGTRVVKAHAMRTALRGLDTPRSAADTEFRETPISSASCA</sequence>
<proteinExistence type="predicted"/>
<name>A0A8S5T1M5_9CAUD</name>
<dbReference type="EMBL" id="BK032729">
    <property type="protein sequence ID" value="DAF57161.1"/>
    <property type="molecule type" value="Genomic_DNA"/>
</dbReference>
<evidence type="ECO:0000313" key="2">
    <source>
        <dbReference type="EMBL" id="DAF57161.1"/>
    </source>
</evidence>
<feature type="region of interest" description="Disordered" evidence="1">
    <location>
        <begin position="1"/>
        <end position="44"/>
    </location>
</feature>
<organism evidence="2">
    <name type="scientific">Siphoviridae sp. ctnR15</name>
    <dbReference type="NCBI Taxonomy" id="2827938"/>
    <lineage>
        <taxon>Viruses</taxon>
        <taxon>Duplodnaviria</taxon>
        <taxon>Heunggongvirae</taxon>
        <taxon>Uroviricota</taxon>
        <taxon>Caudoviricetes</taxon>
    </lineage>
</organism>
<evidence type="ECO:0000256" key="1">
    <source>
        <dbReference type="SAM" id="MobiDB-lite"/>
    </source>
</evidence>
<protein>
    <submittedName>
        <fullName evidence="2">Uncharacterized protein</fullName>
    </submittedName>
</protein>
<reference evidence="2" key="1">
    <citation type="journal article" date="2021" name="Proc. Natl. Acad. Sci. U.S.A.">
        <title>A Catalog of Tens of Thousands of Viruses from Human Metagenomes Reveals Hidden Associations with Chronic Diseases.</title>
        <authorList>
            <person name="Tisza M.J."/>
            <person name="Buck C.B."/>
        </authorList>
    </citation>
    <scope>NUCLEOTIDE SEQUENCE</scope>
    <source>
        <strain evidence="2">CtnR15</strain>
    </source>
</reference>